<feature type="domain" description="MacB-like periplasmic core" evidence="8">
    <location>
        <begin position="439"/>
        <end position="643"/>
    </location>
</feature>
<evidence type="ECO:0000256" key="3">
    <source>
        <dbReference type="ARBA" id="ARBA00022692"/>
    </source>
</evidence>
<dbReference type="PANTHER" id="PTHR30572">
    <property type="entry name" value="MEMBRANE COMPONENT OF TRANSPORTER-RELATED"/>
    <property type="match status" value="1"/>
</dbReference>
<comment type="caution">
    <text evidence="9">The sequence shown here is derived from an EMBL/GenBank/DDBJ whole genome shotgun (WGS) entry which is preliminary data.</text>
</comment>
<evidence type="ECO:0000256" key="1">
    <source>
        <dbReference type="ARBA" id="ARBA00004651"/>
    </source>
</evidence>
<keyword evidence="3 6" id="KW-0812">Transmembrane</keyword>
<dbReference type="InterPro" id="IPR003838">
    <property type="entry name" value="ABC3_permease_C"/>
</dbReference>
<feature type="domain" description="ABC3 transporter permease C-terminal" evidence="7">
    <location>
        <begin position="295"/>
        <end position="411"/>
    </location>
</feature>
<comment type="subcellular location">
    <subcellularLocation>
        <location evidence="1">Cell membrane</location>
        <topology evidence="1">Multi-pass membrane protein</topology>
    </subcellularLocation>
</comment>
<evidence type="ECO:0000259" key="8">
    <source>
        <dbReference type="Pfam" id="PF12704"/>
    </source>
</evidence>
<dbReference type="Pfam" id="PF12704">
    <property type="entry name" value="MacB_PCD"/>
    <property type="match status" value="2"/>
</dbReference>
<evidence type="ECO:0000313" key="10">
    <source>
        <dbReference type="Proteomes" id="UP001501508"/>
    </source>
</evidence>
<feature type="transmembrane region" description="Helical" evidence="6">
    <location>
        <begin position="760"/>
        <end position="781"/>
    </location>
</feature>
<dbReference type="Pfam" id="PF02687">
    <property type="entry name" value="FtsX"/>
    <property type="match status" value="2"/>
</dbReference>
<feature type="transmembrane region" description="Helical" evidence="6">
    <location>
        <begin position="289"/>
        <end position="311"/>
    </location>
</feature>
<feature type="transmembrane region" description="Helical" evidence="6">
    <location>
        <begin position="383"/>
        <end position="406"/>
    </location>
</feature>
<evidence type="ECO:0000256" key="2">
    <source>
        <dbReference type="ARBA" id="ARBA00022475"/>
    </source>
</evidence>
<dbReference type="PANTHER" id="PTHR30572:SF18">
    <property type="entry name" value="ABC-TYPE MACROLIDE FAMILY EXPORT SYSTEM PERMEASE COMPONENT 2"/>
    <property type="match status" value="1"/>
</dbReference>
<dbReference type="EMBL" id="BAABEY010000036">
    <property type="protein sequence ID" value="GAA4446581.1"/>
    <property type="molecule type" value="Genomic_DNA"/>
</dbReference>
<dbReference type="Proteomes" id="UP001501508">
    <property type="component" value="Unassembled WGS sequence"/>
</dbReference>
<keyword evidence="4 6" id="KW-1133">Transmembrane helix</keyword>
<protein>
    <submittedName>
        <fullName evidence="9">ABC transporter permease</fullName>
    </submittedName>
</protein>
<sequence length="800" mass="88977">MFIFTFFNTMLTNYFKLTWRNLKSNRIFSILNIVGLAVGIACACLIFLWIEYYVDFNHSISNLDNLYNVKNNQTYGKDIYTFSSTPFKAKAALENGVTGIRQVARYNGSNAALAVGDNIQAQNGAYVDSTFMSMFGFAMVTGNAGTALNDKSRIAISEKLVKVYFPDGDPLDKTILVNNNPYTVSAVFRQRSGNVSFNNLDWLLPYEVFYGPHRDKPEDSWGNNWTDTWVLTDPGVNLEKVNAEVRKLVERETAGTVDNILFLYPLKRMTLYGGFTNGEEAPAIGQIRYIRMFAFIAGIILLVACINFMNLSTARSEKRSREIGIRKVLGSQRKELVSKFLFESVFISYVAVFLALVLVLATLPFFNKLIGVELTSGLSKTSHWLFLLLIGLFSGILAGSYPSLYLSSFNPVSVLKGHFAKDRAGVLNIRRSLVVVQFAVSVTIIVAVILVYQQISFTRKRELGYSKDNILYVATTEAIKKNPESLKQALLNTGAVSSASFSNASPMAMYSNGGGFRWKGKNEGEEILVTLVAADHDFQKTFGIKLKEGRLFSNRPEPDSNNVVINETFSRIMGAGGQLGATITQGDGGPLTIIGIVDDFVFNNINRAKPEPLLFFNLPQYAETVYMKLKPTGDLQRDIRKIEAAFKEIDSTTPFDYHFVDADFEAKFWQVKFLGSLAVVFGSLAILISCLGLFGLSAFMAEKRTREVGVRKVLGASVNSLTFLLTKDFLKLVLVACLVAFPLAYWLMDGWLRDYEYRVDISWTVFLIAGAGAMLIAFLTVSLQTIKAAMANPVNSLRAE</sequence>
<feature type="transmembrane region" description="Helical" evidence="6">
    <location>
        <begin position="340"/>
        <end position="363"/>
    </location>
</feature>
<proteinExistence type="predicted"/>
<keyword evidence="10" id="KW-1185">Reference proteome</keyword>
<evidence type="ECO:0000256" key="6">
    <source>
        <dbReference type="SAM" id="Phobius"/>
    </source>
</evidence>
<evidence type="ECO:0000259" key="7">
    <source>
        <dbReference type="Pfam" id="PF02687"/>
    </source>
</evidence>
<evidence type="ECO:0000256" key="5">
    <source>
        <dbReference type="ARBA" id="ARBA00023136"/>
    </source>
</evidence>
<evidence type="ECO:0000256" key="4">
    <source>
        <dbReference type="ARBA" id="ARBA00022989"/>
    </source>
</evidence>
<feature type="transmembrane region" description="Helical" evidence="6">
    <location>
        <begin position="27"/>
        <end position="50"/>
    </location>
</feature>
<keyword evidence="5 6" id="KW-0472">Membrane</keyword>
<feature type="transmembrane region" description="Helical" evidence="6">
    <location>
        <begin position="433"/>
        <end position="452"/>
    </location>
</feature>
<name>A0ABP8M8W7_9BACT</name>
<feature type="transmembrane region" description="Helical" evidence="6">
    <location>
        <begin position="673"/>
        <end position="696"/>
    </location>
</feature>
<dbReference type="InterPro" id="IPR025857">
    <property type="entry name" value="MacB_PCD"/>
</dbReference>
<organism evidence="9 10">
    <name type="scientific">Ravibacter arvi</name>
    <dbReference type="NCBI Taxonomy" id="2051041"/>
    <lineage>
        <taxon>Bacteria</taxon>
        <taxon>Pseudomonadati</taxon>
        <taxon>Bacteroidota</taxon>
        <taxon>Cytophagia</taxon>
        <taxon>Cytophagales</taxon>
        <taxon>Spirosomataceae</taxon>
        <taxon>Ravibacter</taxon>
    </lineage>
</organism>
<feature type="domain" description="MacB-like periplasmic core" evidence="8">
    <location>
        <begin position="29"/>
        <end position="247"/>
    </location>
</feature>
<gene>
    <name evidence="9" type="ORF">GCM10023091_39960</name>
</gene>
<keyword evidence="2" id="KW-1003">Cell membrane</keyword>
<feature type="domain" description="ABC3 transporter permease C-terminal" evidence="7">
    <location>
        <begin position="680"/>
        <end position="793"/>
    </location>
</feature>
<reference evidence="10" key="1">
    <citation type="journal article" date="2019" name="Int. J. Syst. Evol. Microbiol.">
        <title>The Global Catalogue of Microorganisms (GCM) 10K type strain sequencing project: providing services to taxonomists for standard genome sequencing and annotation.</title>
        <authorList>
            <consortium name="The Broad Institute Genomics Platform"/>
            <consortium name="The Broad Institute Genome Sequencing Center for Infectious Disease"/>
            <person name="Wu L."/>
            <person name="Ma J."/>
        </authorList>
    </citation>
    <scope>NUCLEOTIDE SEQUENCE [LARGE SCALE GENOMIC DNA]</scope>
    <source>
        <strain evidence="10">JCM 31920</strain>
    </source>
</reference>
<accession>A0ABP8M8W7</accession>
<dbReference type="InterPro" id="IPR050250">
    <property type="entry name" value="Macrolide_Exporter_MacB"/>
</dbReference>
<evidence type="ECO:0000313" key="9">
    <source>
        <dbReference type="EMBL" id="GAA4446581.1"/>
    </source>
</evidence>
<feature type="transmembrane region" description="Helical" evidence="6">
    <location>
        <begin position="729"/>
        <end position="748"/>
    </location>
</feature>